<organism evidence="7 8">
    <name type="scientific">Pristionchus fissidentatus</name>
    <dbReference type="NCBI Taxonomy" id="1538716"/>
    <lineage>
        <taxon>Eukaryota</taxon>
        <taxon>Metazoa</taxon>
        <taxon>Ecdysozoa</taxon>
        <taxon>Nematoda</taxon>
        <taxon>Chromadorea</taxon>
        <taxon>Rhabditida</taxon>
        <taxon>Rhabditina</taxon>
        <taxon>Diplogasteromorpha</taxon>
        <taxon>Diplogasteroidea</taxon>
        <taxon>Neodiplogasteridae</taxon>
        <taxon>Pristionchus</taxon>
    </lineage>
</organism>
<evidence type="ECO:0000256" key="4">
    <source>
        <dbReference type="ARBA" id="ARBA00022989"/>
    </source>
</evidence>
<dbReference type="PANTHER" id="PTHR31552">
    <property type="entry name" value="SERPENTINE RECEPTOR CLASS GAMMA"/>
    <property type="match status" value="1"/>
</dbReference>
<evidence type="ECO:0000256" key="2">
    <source>
        <dbReference type="ARBA" id="ARBA00005692"/>
    </source>
</evidence>
<dbReference type="EMBL" id="BTSY01000005">
    <property type="protein sequence ID" value="GMT29033.1"/>
    <property type="molecule type" value="Genomic_DNA"/>
</dbReference>
<dbReference type="InterPro" id="IPR000609">
    <property type="entry name" value="7TM_GPCR_serpentine_rcpt_Srg"/>
</dbReference>
<dbReference type="GO" id="GO:0004888">
    <property type="term" value="F:transmembrane signaling receptor activity"/>
    <property type="evidence" value="ECO:0007669"/>
    <property type="project" value="InterPro"/>
</dbReference>
<feature type="non-terminal residue" evidence="7">
    <location>
        <position position="106"/>
    </location>
</feature>
<comment type="similarity">
    <text evidence="2 6">Belongs to the nematode receptor-like protein srg family.</text>
</comment>
<dbReference type="PANTHER" id="PTHR31552:SF8">
    <property type="entry name" value="SERPENTINE RECEPTOR CLASS GAMMA"/>
    <property type="match status" value="1"/>
</dbReference>
<evidence type="ECO:0000313" key="7">
    <source>
        <dbReference type="EMBL" id="GMT29033.1"/>
    </source>
</evidence>
<comment type="subcellular location">
    <subcellularLocation>
        <location evidence="1">Membrane</location>
        <topology evidence="1">Multi-pass membrane protein</topology>
    </subcellularLocation>
</comment>
<feature type="non-terminal residue" evidence="7">
    <location>
        <position position="1"/>
    </location>
</feature>
<dbReference type="Gene3D" id="1.20.1070.10">
    <property type="entry name" value="Rhodopsin 7-helix transmembrane proteins"/>
    <property type="match status" value="1"/>
</dbReference>
<name>A0AAV5WEA9_9BILA</name>
<comment type="caution">
    <text evidence="7">The sequence shown here is derived from an EMBL/GenBank/DDBJ whole genome shotgun (WGS) entry which is preliminary data.</text>
</comment>
<proteinExistence type="inferred from homology"/>
<comment type="caution">
    <text evidence="6">Lacks conserved residue(s) required for the propagation of feature annotation.</text>
</comment>
<evidence type="ECO:0000256" key="6">
    <source>
        <dbReference type="RuleBase" id="RU280813"/>
    </source>
</evidence>
<sequence>IYVPPLIILYLIEIFVILKPQSQFKGAFYCLFLAGAFVDILMVSSTFPEFRIAKFPIVSAAYEGFEAEIGTQIRITLSYICPFIQDMIFAAIAFNRFTSVMRPRQH</sequence>
<keyword evidence="3 6" id="KW-0812">Transmembrane</keyword>
<keyword evidence="5 6" id="KW-0472">Membrane</keyword>
<evidence type="ECO:0000256" key="3">
    <source>
        <dbReference type="ARBA" id="ARBA00022692"/>
    </source>
</evidence>
<protein>
    <recommendedName>
        <fullName evidence="6">Serpentine receptor class gamma</fullName>
    </recommendedName>
</protein>
<evidence type="ECO:0000256" key="5">
    <source>
        <dbReference type="ARBA" id="ARBA00023136"/>
    </source>
</evidence>
<keyword evidence="4 6" id="KW-1133">Transmembrane helix</keyword>
<gene>
    <name evidence="7" type="ORF">PFISCL1PPCAC_20330</name>
</gene>
<dbReference type="GO" id="GO:0007606">
    <property type="term" value="P:sensory perception of chemical stimulus"/>
    <property type="evidence" value="ECO:0007669"/>
    <property type="project" value="UniProtKB-UniRule"/>
</dbReference>
<dbReference type="SUPFAM" id="SSF81321">
    <property type="entry name" value="Family A G protein-coupled receptor-like"/>
    <property type="match status" value="1"/>
</dbReference>
<keyword evidence="8" id="KW-1185">Reference proteome</keyword>
<dbReference type="GO" id="GO:0016020">
    <property type="term" value="C:membrane"/>
    <property type="evidence" value="ECO:0007669"/>
    <property type="project" value="UniProtKB-SubCell"/>
</dbReference>
<feature type="transmembrane region" description="Helical" evidence="6">
    <location>
        <begin position="26"/>
        <end position="47"/>
    </location>
</feature>
<reference evidence="7" key="1">
    <citation type="submission" date="2023-10" db="EMBL/GenBank/DDBJ databases">
        <title>Genome assembly of Pristionchus species.</title>
        <authorList>
            <person name="Yoshida K."/>
            <person name="Sommer R.J."/>
        </authorList>
    </citation>
    <scope>NUCLEOTIDE SEQUENCE</scope>
    <source>
        <strain evidence="7">RS5133</strain>
    </source>
</reference>
<dbReference type="AlphaFoldDB" id="A0AAV5WEA9"/>
<dbReference type="Proteomes" id="UP001432322">
    <property type="component" value="Unassembled WGS sequence"/>
</dbReference>
<dbReference type="Pfam" id="PF02118">
    <property type="entry name" value="Srg"/>
    <property type="match status" value="1"/>
</dbReference>
<evidence type="ECO:0000313" key="8">
    <source>
        <dbReference type="Proteomes" id="UP001432322"/>
    </source>
</evidence>
<evidence type="ECO:0000256" key="1">
    <source>
        <dbReference type="ARBA" id="ARBA00004141"/>
    </source>
</evidence>
<accession>A0AAV5WEA9</accession>